<keyword evidence="1" id="KW-0808">Transferase</keyword>
<dbReference type="Proteomes" id="UP001596104">
    <property type="component" value="Unassembled WGS sequence"/>
</dbReference>
<protein>
    <submittedName>
        <fullName evidence="1">Glycosyltransferase</fullName>
        <ecNumber evidence="1">2.4.-.-</ecNumber>
    </submittedName>
</protein>
<accession>A0ABW0HIG9</accession>
<sequence length="422" mass="45088">MSAEPAAGSASARGRPAIGLLVLAAVADDPRVRRQGDAFAGAGWDVEAFGLPGARAQAPAWPVGTLSEAEAANGPGGAGESATIRIRRRLAKIIGLAGLSLGVTAWPQIYWRLDSRFEALLARASVRRRDIWLANDWQTLPIALELARRQSAAVVYDTHELASNEYGDNLRWRLLHRPLVTAVEGGCIREAGLVTCVSSGIATELQREYGLADTPMVIRNLPSWTPAPSHLPGQPARVLYHGVVSPGRGLDICIRSVARWRDGYTLTIRGPVTPGYRAELEREIAAAGVADRVSLVEPVPVTELVREAAAFDVGLFCLPGSSPQNRLALPNKLFEYIMAGLALCVSAQPEMAATVREHDLGVLINGDTPEAVAAAVNRLDTAGIARYRANALAAARELNWTSEGRVLVEACAALLDRRGSRT</sequence>
<organism evidence="1 2">
    <name type="scientific">Bosea vestrisii</name>
    <dbReference type="NCBI Taxonomy" id="151416"/>
    <lineage>
        <taxon>Bacteria</taxon>
        <taxon>Pseudomonadati</taxon>
        <taxon>Pseudomonadota</taxon>
        <taxon>Alphaproteobacteria</taxon>
        <taxon>Hyphomicrobiales</taxon>
        <taxon>Boseaceae</taxon>
        <taxon>Bosea</taxon>
    </lineage>
</organism>
<proteinExistence type="predicted"/>
<evidence type="ECO:0000313" key="1">
    <source>
        <dbReference type="EMBL" id="MFC5396998.1"/>
    </source>
</evidence>
<dbReference type="EC" id="2.4.-.-" evidence="1"/>
<dbReference type="PANTHER" id="PTHR12526">
    <property type="entry name" value="GLYCOSYLTRANSFERASE"/>
    <property type="match status" value="1"/>
</dbReference>
<reference evidence="2" key="1">
    <citation type="journal article" date="2019" name="Int. J. Syst. Evol. Microbiol.">
        <title>The Global Catalogue of Microorganisms (GCM) 10K type strain sequencing project: providing services to taxonomists for standard genome sequencing and annotation.</title>
        <authorList>
            <consortium name="The Broad Institute Genomics Platform"/>
            <consortium name="The Broad Institute Genome Sequencing Center for Infectious Disease"/>
            <person name="Wu L."/>
            <person name="Ma J."/>
        </authorList>
    </citation>
    <scope>NUCLEOTIDE SEQUENCE [LARGE SCALE GENOMIC DNA]</scope>
    <source>
        <strain evidence="2">CGMCC 1.16326</strain>
    </source>
</reference>
<evidence type="ECO:0000313" key="2">
    <source>
        <dbReference type="Proteomes" id="UP001596104"/>
    </source>
</evidence>
<keyword evidence="2" id="KW-1185">Reference proteome</keyword>
<keyword evidence="1" id="KW-0328">Glycosyltransferase</keyword>
<name>A0ABW0HIG9_9HYPH</name>
<comment type="caution">
    <text evidence="1">The sequence shown here is derived from an EMBL/GenBank/DDBJ whole genome shotgun (WGS) entry which is preliminary data.</text>
</comment>
<dbReference type="GO" id="GO:0016757">
    <property type="term" value="F:glycosyltransferase activity"/>
    <property type="evidence" value="ECO:0007669"/>
    <property type="project" value="UniProtKB-KW"/>
</dbReference>
<dbReference type="Pfam" id="PF13692">
    <property type="entry name" value="Glyco_trans_1_4"/>
    <property type="match status" value="1"/>
</dbReference>
<dbReference type="Gene3D" id="3.40.50.2000">
    <property type="entry name" value="Glycogen Phosphorylase B"/>
    <property type="match status" value="2"/>
</dbReference>
<dbReference type="SUPFAM" id="SSF53756">
    <property type="entry name" value="UDP-Glycosyltransferase/glycogen phosphorylase"/>
    <property type="match status" value="1"/>
</dbReference>
<gene>
    <name evidence="1" type="ORF">ACFPPC_30555</name>
</gene>
<dbReference type="EMBL" id="JBHSLV010000078">
    <property type="protein sequence ID" value="MFC5396998.1"/>
    <property type="molecule type" value="Genomic_DNA"/>
</dbReference>
<dbReference type="RefSeq" id="WP_377013857.1">
    <property type="nucleotide sequence ID" value="NZ_JBHSLV010000078.1"/>
</dbReference>